<evidence type="ECO:0000256" key="4">
    <source>
        <dbReference type="ARBA" id="ARBA00022685"/>
    </source>
</evidence>
<dbReference type="Proteomes" id="UP000887575">
    <property type="component" value="Unassembled WGS sequence"/>
</dbReference>
<sequence length="99" mass="11226">MHPLVSWFLLIVLLFSLSTQAQLEDDDDISFEKRAAPMRNALVRFGRAAPNGGLRNALVRFGKRSSVSTQDKRNAQPQPFVRFGCNMPTIRDNTKTFFP</sequence>
<evidence type="ECO:0000256" key="5">
    <source>
        <dbReference type="ARBA" id="ARBA00022815"/>
    </source>
</evidence>
<keyword evidence="6" id="KW-0527">Neuropeptide</keyword>
<dbReference type="InterPro" id="IPR002544">
    <property type="entry name" value="FMRFamid-related_peptide-like"/>
</dbReference>
<evidence type="ECO:0000256" key="1">
    <source>
        <dbReference type="ARBA" id="ARBA00004613"/>
    </source>
</evidence>
<evidence type="ECO:0000256" key="6">
    <source>
        <dbReference type="ARBA" id="ARBA00023320"/>
    </source>
</evidence>
<name>A0AAF3FD77_9BILA</name>
<protein>
    <submittedName>
        <fullName evidence="9">Uncharacterized protein</fullName>
    </submittedName>
</protein>
<organism evidence="8 9">
    <name type="scientific">Mesorhabditis belari</name>
    <dbReference type="NCBI Taxonomy" id="2138241"/>
    <lineage>
        <taxon>Eukaryota</taxon>
        <taxon>Metazoa</taxon>
        <taxon>Ecdysozoa</taxon>
        <taxon>Nematoda</taxon>
        <taxon>Chromadorea</taxon>
        <taxon>Rhabditida</taxon>
        <taxon>Rhabditina</taxon>
        <taxon>Rhabditomorpha</taxon>
        <taxon>Rhabditoidea</taxon>
        <taxon>Rhabditidae</taxon>
        <taxon>Mesorhabditinae</taxon>
        <taxon>Mesorhabditis</taxon>
    </lineage>
</organism>
<comment type="subcellular location">
    <subcellularLocation>
        <location evidence="1">Secreted</location>
    </subcellularLocation>
</comment>
<evidence type="ECO:0000256" key="2">
    <source>
        <dbReference type="ARBA" id="ARBA00006356"/>
    </source>
</evidence>
<keyword evidence="7" id="KW-0732">Signal</keyword>
<evidence type="ECO:0000256" key="7">
    <source>
        <dbReference type="SAM" id="SignalP"/>
    </source>
</evidence>
<keyword evidence="8" id="KW-1185">Reference proteome</keyword>
<reference evidence="9" key="1">
    <citation type="submission" date="2024-02" db="UniProtKB">
        <authorList>
            <consortium name="WormBaseParasite"/>
        </authorList>
    </citation>
    <scope>IDENTIFICATION</scope>
</reference>
<dbReference type="GO" id="GO:0007218">
    <property type="term" value="P:neuropeptide signaling pathway"/>
    <property type="evidence" value="ECO:0007669"/>
    <property type="project" value="UniProtKB-KW"/>
</dbReference>
<evidence type="ECO:0000256" key="3">
    <source>
        <dbReference type="ARBA" id="ARBA00022525"/>
    </source>
</evidence>
<feature type="chain" id="PRO_5042065535" evidence="7">
    <location>
        <begin position="22"/>
        <end position="99"/>
    </location>
</feature>
<evidence type="ECO:0000313" key="9">
    <source>
        <dbReference type="WBParaSite" id="MBELARI_LOCUS4784"/>
    </source>
</evidence>
<dbReference type="AlphaFoldDB" id="A0AAF3FD77"/>
<dbReference type="WBParaSite" id="MBELARI_LOCUS4784">
    <property type="protein sequence ID" value="MBELARI_LOCUS4784"/>
    <property type="gene ID" value="MBELARI_LOCUS4784"/>
</dbReference>
<accession>A0AAF3FD77</accession>
<dbReference type="Pfam" id="PF01581">
    <property type="entry name" value="FARP"/>
    <property type="match status" value="1"/>
</dbReference>
<dbReference type="GO" id="GO:0005576">
    <property type="term" value="C:extracellular region"/>
    <property type="evidence" value="ECO:0007669"/>
    <property type="project" value="UniProtKB-SubCell"/>
</dbReference>
<keyword evidence="3" id="KW-0964">Secreted</keyword>
<keyword evidence="4" id="KW-0165">Cleavage on pair of basic residues</keyword>
<proteinExistence type="inferred from homology"/>
<keyword evidence="5" id="KW-0027">Amidation</keyword>
<evidence type="ECO:0000313" key="8">
    <source>
        <dbReference type="Proteomes" id="UP000887575"/>
    </source>
</evidence>
<comment type="similarity">
    <text evidence="2">Belongs to the FARP (FMRFamide related peptide) family.</text>
</comment>
<feature type="signal peptide" evidence="7">
    <location>
        <begin position="1"/>
        <end position="21"/>
    </location>
</feature>